<reference evidence="2" key="1">
    <citation type="journal article" date="2021" name="PeerJ">
        <title>Extensive microbial diversity within the chicken gut microbiome revealed by metagenomics and culture.</title>
        <authorList>
            <person name="Gilroy R."/>
            <person name="Ravi A."/>
            <person name="Getino M."/>
            <person name="Pursley I."/>
            <person name="Horton D.L."/>
            <person name="Alikhan N.F."/>
            <person name="Baker D."/>
            <person name="Gharbi K."/>
            <person name="Hall N."/>
            <person name="Watson M."/>
            <person name="Adriaenssens E.M."/>
            <person name="Foster-Nyarko E."/>
            <person name="Jarju S."/>
            <person name="Secka A."/>
            <person name="Antonio M."/>
            <person name="Oren A."/>
            <person name="Chaudhuri R.R."/>
            <person name="La Ragione R."/>
            <person name="Hildebrand F."/>
            <person name="Pallen M.J."/>
        </authorList>
    </citation>
    <scope>NUCLEOTIDE SEQUENCE</scope>
    <source>
        <strain evidence="2">ChiGjej1B1-18357</strain>
    </source>
</reference>
<evidence type="ECO:0000259" key="1">
    <source>
        <dbReference type="Pfam" id="PF01872"/>
    </source>
</evidence>
<dbReference type="RefSeq" id="WP_303911917.1">
    <property type="nucleotide sequence ID" value="NZ_DYXM01000122.1"/>
</dbReference>
<gene>
    <name evidence="2" type="ORF">K8V11_06660</name>
</gene>
<comment type="caution">
    <text evidence="2">The sequence shown here is derived from an EMBL/GenBank/DDBJ whole genome shotgun (WGS) entry which is preliminary data.</text>
</comment>
<dbReference type="GO" id="GO:0008703">
    <property type="term" value="F:5-amino-6-(5-phosphoribosylamino)uracil reductase activity"/>
    <property type="evidence" value="ECO:0007669"/>
    <property type="project" value="InterPro"/>
</dbReference>
<name>A0A921F2L9_9ACTN</name>
<feature type="domain" description="Bacterial bifunctional deaminase-reductase C-terminal" evidence="1">
    <location>
        <begin position="11"/>
        <end position="174"/>
    </location>
</feature>
<dbReference type="InterPro" id="IPR002734">
    <property type="entry name" value="RibDG_C"/>
</dbReference>
<dbReference type="EMBL" id="DYXM01000122">
    <property type="protein sequence ID" value="HJE90672.1"/>
    <property type="molecule type" value="Genomic_DNA"/>
</dbReference>
<protein>
    <submittedName>
        <fullName evidence="2">Dihydrofolate reductase family protein</fullName>
    </submittedName>
</protein>
<dbReference type="Gene3D" id="3.40.430.10">
    <property type="entry name" value="Dihydrofolate Reductase, subunit A"/>
    <property type="match status" value="1"/>
</dbReference>
<organism evidence="2 3">
    <name type="scientific">Dietzia timorensis</name>
    <dbReference type="NCBI Taxonomy" id="499555"/>
    <lineage>
        <taxon>Bacteria</taxon>
        <taxon>Bacillati</taxon>
        <taxon>Actinomycetota</taxon>
        <taxon>Actinomycetes</taxon>
        <taxon>Mycobacteriales</taxon>
        <taxon>Dietziaceae</taxon>
        <taxon>Dietzia</taxon>
    </lineage>
</organism>
<dbReference type="SUPFAM" id="SSF53597">
    <property type="entry name" value="Dihydrofolate reductase-like"/>
    <property type="match status" value="1"/>
</dbReference>
<dbReference type="AlphaFoldDB" id="A0A921F2L9"/>
<dbReference type="Pfam" id="PF01872">
    <property type="entry name" value="RibD_C"/>
    <property type="match status" value="1"/>
</dbReference>
<evidence type="ECO:0000313" key="2">
    <source>
        <dbReference type="EMBL" id="HJE90672.1"/>
    </source>
</evidence>
<reference evidence="2" key="2">
    <citation type="submission" date="2021-09" db="EMBL/GenBank/DDBJ databases">
        <authorList>
            <person name="Gilroy R."/>
        </authorList>
    </citation>
    <scope>NUCLEOTIDE SEQUENCE</scope>
    <source>
        <strain evidence="2">ChiGjej1B1-18357</strain>
    </source>
</reference>
<dbReference type="GO" id="GO:0009231">
    <property type="term" value="P:riboflavin biosynthetic process"/>
    <property type="evidence" value="ECO:0007669"/>
    <property type="project" value="InterPro"/>
</dbReference>
<dbReference type="InterPro" id="IPR024072">
    <property type="entry name" value="DHFR-like_dom_sf"/>
</dbReference>
<evidence type="ECO:0000313" key="3">
    <source>
        <dbReference type="Proteomes" id="UP000776650"/>
    </source>
</evidence>
<accession>A0A921F2L9</accession>
<sequence>MESEAKDATFVVSVLTSLDGYYEGPGGDLSPMPFEHAFTTHNLELLRRADTVVYGSTWFPSNFRHWSAIAEDPSSEQRELDTARLITTLDSLVISDSMTIGPGDPWAPTSSVVARSEAPAEIARRKANGESLLMFGSATTWNPLLAAGVVDELIVLVGAAMLGAGSKMYAGERAGLRLLEASVLPDSELVKLRYDARC</sequence>
<proteinExistence type="predicted"/>
<dbReference type="Proteomes" id="UP000776650">
    <property type="component" value="Unassembled WGS sequence"/>
</dbReference>